<name>A0A432JIQ9_9GAMM</name>
<accession>A0A432JIQ9</accession>
<evidence type="ECO:0000313" key="1">
    <source>
        <dbReference type="EMBL" id="RUA22361.1"/>
    </source>
</evidence>
<protein>
    <submittedName>
        <fullName evidence="1">Uncharacterized protein</fullName>
    </submittedName>
</protein>
<gene>
    <name evidence="1" type="ORF">DSL92_06180</name>
</gene>
<dbReference type="AlphaFoldDB" id="A0A432JIQ9"/>
<sequence length="156" mass="16596">MRGDRQSLPPGGAGGWRDAAGGATMRCCAVGRCCSPAAAGAALSGRVPICTISEMVAVKELAATYRRQLKPIYFLVHARAQRVIALPGQRRDSVKGPWEGRFKEPSAARQAILCTPWPMWTITSPAPAWRDLPESSDFTSGIALAGRAASSNWNSA</sequence>
<comment type="caution">
    <text evidence="1">The sequence shown here is derived from an EMBL/GenBank/DDBJ whole genome shotgun (WGS) entry which is preliminary data.</text>
</comment>
<dbReference type="EMBL" id="RXHI01000018">
    <property type="protein sequence ID" value="RUA22361.1"/>
    <property type="molecule type" value="Genomic_DNA"/>
</dbReference>
<reference evidence="1" key="1">
    <citation type="submission" date="2018-12" db="EMBL/GenBank/DDBJ databases">
        <authorList>
            <person name="Jadhav K."/>
            <person name="Kushwaha B."/>
            <person name="Jadhav I."/>
        </authorList>
    </citation>
    <scope>NUCLEOTIDE SEQUENCE [LARGE SCALE GENOMIC DNA]</scope>
    <source>
        <strain evidence="1">SBS 10</strain>
    </source>
</reference>
<organism evidence="1">
    <name type="scientific">Billgrantia gudaonensis</name>
    <dbReference type="NCBI Taxonomy" id="376427"/>
    <lineage>
        <taxon>Bacteria</taxon>
        <taxon>Pseudomonadati</taxon>
        <taxon>Pseudomonadota</taxon>
        <taxon>Gammaproteobacteria</taxon>
        <taxon>Oceanospirillales</taxon>
        <taxon>Halomonadaceae</taxon>
        <taxon>Billgrantia</taxon>
    </lineage>
</organism>
<proteinExistence type="predicted"/>